<organism evidence="6 7">
    <name type="scientific">Paraburkholderia caballeronis</name>
    <dbReference type="NCBI Taxonomy" id="416943"/>
    <lineage>
        <taxon>Bacteria</taxon>
        <taxon>Pseudomonadati</taxon>
        <taxon>Pseudomonadota</taxon>
        <taxon>Betaproteobacteria</taxon>
        <taxon>Burkholderiales</taxon>
        <taxon>Burkholderiaceae</taxon>
        <taxon>Paraburkholderia</taxon>
    </lineage>
</organism>
<feature type="binding site" evidence="5">
    <location>
        <position position="226"/>
    </location>
    <ligand>
        <name>dimethylallyl diphosphate</name>
        <dbReference type="ChEBI" id="CHEBI:57623"/>
    </ligand>
</feature>
<dbReference type="GO" id="GO:0046872">
    <property type="term" value="F:metal ion binding"/>
    <property type="evidence" value="ECO:0007669"/>
    <property type="project" value="UniProtKB-KW"/>
</dbReference>
<feature type="binding site" evidence="5">
    <location>
        <position position="198"/>
    </location>
    <ligand>
        <name>[4Fe-4S] cluster</name>
        <dbReference type="ChEBI" id="CHEBI:49883"/>
    </ligand>
</feature>
<feature type="binding site" evidence="5">
    <location>
        <position position="270"/>
    </location>
    <ligand>
        <name>isopentenyl diphosphate</name>
        <dbReference type="ChEBI" id="CHEBI:128769"/>
    </ligand>
</feature>
<feature type="binding site" evidence="5">
    <location>
        <position position="270"/>
    </location>
    <ligand>
        <name>dimethylallyl diphosphate</name>
        <dbReference type="ChEBI" id="CHEBI:57623"/>
    </ligand>
</feature>
<feature type="binding site" evidence="5">
    <location>
        <position position="41"/>
    </location>
    <ligand>
        <name>isopentenyl diphosphate</name>
        <dbReference type="ChEBI" id="CHEBI:128769"/>
    </ligand>
</feature>
<comment type="cofactor">
    <cofactor evidence="5">
        <name>[4Fe-4S] cluster</name>
        <dbReference type="ChEBI" id="CHEBI:49883"/>
    </cofactor>
    <text evidence="5">Binds 1 [4Fe-4S] cluster per subunit.</text>
</comment>
<dbReference type="GO" id="GO:0051539">
    <property type="term" value="F:4 iron, 4 sulfur cluster binding"/>
    <property type="evidence" value="ECO:0007669"/>
    <property type="project" value="UniProtKB-UniRule"/>
</dbReference>
<dbReference type="Gene3D" id="3.40.1010.20">
    <property type="entry name" value="4-hydroxy-3-methylbut-2-enyl diphosphate reductase, catalytic domain"/>
    <property type="match status" value="2"/>
</dbReference>
<dbReference type="EMBL" id="FOAJ01000004">
    <property type="protein sequence ID" value="SEK95614.1"/>
    <property type="molecule type" value="Genomic_DNA"/>
</dbReference>
<name>A0A1H7L9R4_9BURK</name>
<keyword evidence="3 5" id="KW-0408">Iron</keyword>
<gene>
    <name evidence="5" type="primary">ispH</name>
    <name evidence="6" type="ORF">SAMN05192542_104252</name>
</gene>
<dbReference type="PANTHER" id="PTHR30426">
    <property type="entry name" value="4-HYDROXY-3-METHYLBUT-2-ENYL DIPHOSPHATE REDUCTASE"/>
    <property type="match status" value="1"/>
</dbReference>
<feature type="binding site" evidence="5">
    <location>
        <position position="270"/>
    </location>
    <ligand>
        <name>(2E)-4-hydroxy-3-methylbut-2-enyl diphosphate</name>
        <dbReference type="ChEBI" id="CHEBI:128753"/>
    </ligand>
</feature>
<dbReference type="EC" id="1.17.7.4" evidence="5"/>
<dbReference type="GO" id="GO:0051745">
    <property type="term" value="F:4-hydroxy-3-methylbut-2-enyl diphosphate reductase activity"/>
    <property type="evidence" value="ECO:0007669"/>
    <property type="project" value="UniProtKB-UniRule"/>
</dbReference>
<sequence length="323" mass="35123">MKIVLANPRGFCAGVERAIKVVEMALELFGAPVYVRHEIVHNRYVVERLRARGAVFVDTLDEVPDGAHVIFSAHGVAREVYDDAERRGLDALDATCPLVTKVHLEVEQHGLAGRAVFVIGHLGHPEVVGTLGHYPRGARERIAVVENEAQAAAMPIDAARGVAYVTQTTLAHADTERVINVLRGRFADLRGPHGDDICYATQNRQLAVQRLAQLCDTVIVLGARNSSNSLRLCEVASAGGVAAHLVDDDAGVEGRWFDGVNTVGVTAGASVPEVLVQRLLARFRQWWPGLVEEELGEAENQYFRPPRALADALDARRAAMQKT</sequence>
<proteinExistence type="inferred from homology"/>
<dbReference type="UniPathway" id="UPA00059">
    <property type="reaction ID" value="UER00105"/>
</dbReference>
<feature type="binding site" evidence="5">
    <location>
        <position position="226"/>
    </location>
    <ligand>
        <name>isopentenyl diphosphate</name>
        <dbReference type="ChEBI" id="CHEBI:128769"/>
    </ligand>
</feature>
<feature type="binding site" evidence="5">
    <location>
        <position position="226"/>
    </location>
    <ligand>
        <name>(2E)-4-hydroxy-3-methylbut-2-enyl diphosphate</name>
        <dbReference type="ChEBI" id="CHEBI:128753"/>
    </ligand>
</feature>
<keyword evidence="5" id="KW-0560">Oxidoreductase</keyword>
<evidence type="ECO:0000256" key="4">
    <source>
        <dbReference type="ARBA" id="ARBA00023014"/>
    </source>
</evidence>
<evidence type="ECO:0000313" key="6">
    <source>
        <dbReference type="EMBL" id="SEK95614.1"/>
    </source>
</evidence>
<dbReference type="GO" id="GO:0016114">
    <property type="term" value="P:terpenoid biosynthetic process"/>
    <property type="evidence" value="ECO:0007669"/>
    <property type="project" value="UniProtKB-UniRule"/>
</dbReference>
<evidence type="ECO:0000256" key="5">
    <source>
        <dbReference type="HAMAP-Rule" id="MF_00191"/>
    </source>
</evidence>
<feature type="binding site" evidence="5">
    <location>
        <position position="74"/>
    </location>
    <ligand>
        <name>isopentenyl diphosphate</name>
        <dbReference type="ChEBI" id="CHEBI:128769"/>
    </ligand>
</feature>
<protein>
    <recommendedName>
        <fullName evidence="5">4-hydroxy-3-methylbut-2-enyl diphosphate reductase</fullName>
        <shortName evidence="5">HMBPP reductase</shortName>
        <ecNumber evidence="5">1.17.7.4</ecNumber>
    </recommendedName>
</protein>
<feature type="binding site" evidence="5">
    <location>
        <position position="124"/>
    </location>
    <ligand>
        <name>(2E)-4-hydroxy-3-methylbut-2-enyl diphosphate</name>
        <dbReference type="ChEBI" id="CHEBI:128753"/>
    </ligand>
</feature>
<dbReference type="GO" id="GO:0019288">
    <property type="term" value="P:isopentenyl diphosphate biosynthetic process, methylerythritol 4-phosphate pathway"/>
    <property type="evidence" value="ECO:0007669"/>
    <property type="project" value="UniProtKB-UniRule"/>
</dbReference>
<feature type="binding site" evidence="5">
    <location>
        <position position="124"/>
    </location>
    <ligand>
        <name>isopentenyl diphosphate</name>
        <dbReference type="ChEBI" id="CHEBI:128769"/>
    </ligand>
</feature>
<feature type="binding site" evidence="5">
    <location>
        <position position="74"/>
    </location>
    <ligand>
        <name>dimethylallyl diphosphate</name>
        <dbReference type="ChEBI" id="CHEBI:57623"/>
    </ligand>
</feature>
<comment type="catalytic activity">
    <reaction evidence="5">
        <text>isopentenyl diphosphate + 2 oxidized [2Fe-2S]-[ferredoxin] + H2O = (2E)-4-hydroxy-3-methylbut-2-enyl diphosphate + 2 reduced [2Fe-2S]-[ferredoxin] + 2 H(+)</text>
        <dbReference type="Rhea" id="RHEA:24488"/>
        <dbReference type="Rhea" id="RHEA-COMP:10000"/>
        <dbReference type="Rhea" id="RHEA-COMP:10001"/>
        <dbReference type="ChEBI" id="CHEBI:15377"/>
        <dbReference type="ChEBI" id="CHEBI:15378"/>
        <dbReference type="ChEBI" id="CHEBI:33737"/>
        <dbReference type="ChEBI" id="CHEBI:33738"/>
        <dbReference type="ChEBI" id="CHEBI:128753"/>
        <dbReference type="ChEBI" id="CHEBI:128769"/>
        <dbReference type="EC" id="1.17.7.4"/>
    </reaction>
</comment>
<keyword evidence="5" id="KW-0414">Isoprene biosynthesis</keyword>
<evidence type="ECO:0000313" key="7">
    <source>
        <dbReference type="Proteomes" id="UP000199120"/>
    </source>
</evidence>
<feature type="binding site" evidence="5">
    <location>
        <position position="96"/>
    </location>
    <ligand>
        <name>[4Fe-4S] cluster</name>
        <dbReference type="ChEBI" id="CHEBI:49883"/>
    </ligand>
</feature>
<evidence type="ECO:0000256" key="2">
    <source>
        <dbReference type="ARBA" id="ARBA00022723"/>
    </source>
</evidence>
<dbReference type="GO" id="GO:0050992">
    <property type="term" value="P:dimethylallyl diphosphate biosynthetic process"/>
    <property type="evidence" value="ECO:0007669"/>
    <property type="project" value="UniProtKB-UniRule"/>
</dbReference>
<dbReference type="Gene3D" id="3.40.50.11270">
    <property type="match status" value="1"/>
</dbReference>
<comment type="similarity">
    <text evidence="5">Belongs to the IspH family.</text>
</comment>
<comment type="pathway">
    <text evidence="5">Isoprenoid biosynthesis; dimethylallyl diphosphate biosynthesis; dimethylallyl diphosphate from (2E)-4-hydroxy-3-methylbutenyl diphosphate: step 1/1.</text>
</comment>
<feature type="binding site" evidence="5">
    <location>
        <position position="228"/>
    </location>
    <ligand>
        <name>dimethylallyl diphosphate</name>
        <dbReference type="ChEBI" id="CHEBI:57623"/>
    </ligand>
</feature>
<keyword evidence="1 5" id="KW-0004">4Fe-4S</keyword>
<dbReference type="AlphaFoldDB" id="A0A1H7L9R4"/>
<evidence type="ECO:0000256" key="1">
    <source>
        <dbReference type="ARBA" id="ARBA00022485"/>
    </source>
</evidence>
<feature type="binding site" evidence="5">
    <location>
        <position position="41"/>
    </location>
    <ligand>
        <name>dimethylallyl diphosphate</name>
        <dbReference type="ChEBI" id="CHEBI:57623"/>
    </ligand>
</feature>
<accession>A0A1H7L9R4</accession>
<dbReference type="PANTHER" id="PTHR30426:SF0">
    <property type="entry name" value="4-HYDROXY-3-METHYLBUT-2-ENYL DIPHOSPHATE REDUCTASE"/>
    <property type="match status" value="1"/>
</dbReference>
<dbReference type="CDD" id="cd13944">
    <property type="entry name" value="lytB_ispH"/>
    <property type="match status" value="1"/>
</dbReference>
<dbReference type="HAMAP" id="MF_00191">
    <property type="entry name" value="IspH"/>
    <property type="match status" value="1"/>
</dbReference>
<comment type="pathway">
    <text evidence="5">Isoprenoid biosynthesis; isopentenyl diphosphate biosynthesis via DXP pathway; isopentenyl diphosphate from 1-deoxy-D-xylulose 5-phosphate: step 6/6.</text>
</comment>
<comment type="catalytic activity">
    <reaction evidence="5">
        <text>dimethylallyl diphosphate + 2 oxidized [2Fe-2S]-[ferredoxin] + H2O = (2E)-4-hydroxy-3-methylbut-2-enyl diphosphate + 2 reduced [2Fe-2S]-[ferredoxin] + 2 H(+)</text>
        <dbReference type="Rhea" id="RHEA:24825"/>
        <dbReference type="Rhea" id="RHEA-COMP:10000"/>
        <dbReference type="Rhea" id="RHEA-COMP:10001"/>
        <dbReference type="ChEBI" id="CHEBI:15377"/>
        <dbReference type="ChEBI" id="CHEBI:15378"/>
        <dbReference type="ChEBI" id="CHEBI:33737"/>
        <dbReference type="ChEBI" id="CHEBI:33738"/>
        <dbReference type="ChEBI" id="CHEBI:57623"/>
        <dbReference type="ChEBI" id="CHEBI:128753"/>
        <dbReference type="EC" id="1.17.7.4"/>
    </reaction>
</comment>
<feature type="binding site" evidence="5">
    <location>
        <position position="74"/>
    </location>
    <ligand>
        <name>(2E)-4-hydroxy-3-methylbut-2-enyl diphosphate</name>
        <dbReference type="ChEBI" id="CHEBI:128753"/>
    </ligand>
</feature>
<dbReference type="Pfam" id="PF02401">
    <property type="entry name" value="LYTB"/>
    <property type="match status" value="1"/>
</dbReference>
<dbReference type="InterPro" id="IPR003451">
    <property type="entry name" value="LytB/IspH"/>
</dbReference>
<comment type="function">
    <text evidence="5">Catalyzes the conversion of 1-hydroxy-2-methyl-2-(E)-butenyl 4-diphosphate (HMBPP) into a mixture of isopentenyl diphosphate (IPP) and dimethylallyl diphosphate (DMAPP). Acts in the terminal step of the DOXP/MEP pathway for isoprenoid precursor biosynthesis.</text>
</comment>
<dbReference type="UniPathway" id="UPA00056">
    <property type="reaction ID" value="UER00097"/>
</dbReference>
<keyword evidence="2 5" id="KW-0479">Metal-binding</keyword>
<dbReference type="NCBIfam" id="TIGR00216">
    <property type="entry name" value="ispH_lytB"/>
    <property type="match status" value="1"/>
</dbReference>
<evidence type="ECO:0000256" key="3">
    <source>
        <dbReference type="ARBA" id="ARBA00023004"/>
    </source>
</evidence>
<feature type="binding site" evidence="5">
    <location>
        <position position="227"/>
    </location>
    <ligand>
        <name>dimethylallyl diphosphate</name>
        <dbReference type="ChEBI" id="CHEBI:57623"/>
    </ligand>
</feature>
<reference evidence="7" key="1">
    <citation type="submission" date="2016-10" db="EMBL/GenBank/DDBJ databases">
        <authorList>
            <person name="Varghese N."/>
            <person name="Submissions S."/>
        </authorList>
    </citation>
    <scope>NUCLEOTIDE SEQUENCE [LARGE SCALE GENOMIC DNA]</scope>
    <source>
        <strain evidence="7">LMG 26416</strain>
    </source>
</reference>
<feature type="binding site" evidence="5">
    <location>
        <position position="227"/>
    </location>
    <ligand>
        <name>(2E)-4-hydroxy-3-methylbut-2-enyl diphosphate</name>
        <dbReference type="ChEBI" id="CHEBI:128753"/>
    </ligand>
</feature>
<dbReference type="NCBIfam" id="NF002190">
    <property type="entry name" value="PRK01045.1-4"/>
    <property type="match status" value="1"/>
</dbReference>
<dbReference type="STRING" id="416943.SAMN05445871_3923"/>
<feature type="binding site" evidence="5">
    <location>
        <position position="228"/>
    </location>
    <ligand>
        <name>isopentenyl diphosphate</name>
        <dbReference type="ChEBI" id="CHEBI:128769"/>
    </ligand>
</feature>
<feature type="binding site" evidence="5">
    <location>
        <position position="168"/>
    </location>
    <ligand>
        <name>(2E)-4-hydroxy-3-methylbut-2-enyl diphosphate</name>
        <dbReference type="ChEBI" id="CHEBI:128753"/>
    </ligand>
</feature>
<feature type="binding site" evidence="5">
    <location>
        <position position="124"/>
    </location>
    <ligand>
        <name>dimethylallyl diphosphate</name>
        <dbReference type="ChEBI" id="CHEBI:57623"/>
    </ligand>
</feature>
<keyword evidence="4 5" id="KW-0411">Iron-sulfur</keyword>
<feature type="active site" description="Proton donor" evidence="5">
    <location>
        <position position="126"/>
    </location>
</feature>
<dbReference type="Proteomes" id="UP000199120">
    <property type="component" value="Unassembled WGS sequence"/>
</dbReference>
<feature type="binding site" evidence="5">
    <location>
        <position position="228"/>
    </location>
    <ligand>
        <name>(2E)-4-hydroxy-3-methylbut-2-enyl diphosphate</name>
        <dbReference type="ChEBI" id="CHEBI:128753"/>
    </ligand>
</feature>
<dbReference type="RefSeq" id="WP_090547928.1">
    <property type="nucleotide sequence ID" value="NZ_FNSR01000002.1"/>
</dbReference>
<feature type="binding site" evidence="5">
    <location>
        <position position="227"/>
    </location>
    <ligand>
        <name>isopentenyl diphosphate</name>
        <dbReference type="ChEBI" id="CHEBI:128769"/>
    </ligand>
</feature>
<feature type="binding site" evidence="5">
    <location>
        <position position="41"/>
    </location>
    <ligand>
        <name>(2E)-4-hydroxy-3-methylbut-2-enyl diphosphate</name>
        <dbReference type="ChEBI" id="CHEBI:128753"/>
    </ligand>
</feature>
<feature type="binding site" evidence="5">
    <location>
        <position position="12"/>
    </location>
    <ligand>
        <name>[4Fe-4S] cluster</name>
        <dbReference type="ChEBI" id="CHEBI:49883"/>
    </ligand>
</feature>
<keyword evidence="7" id="KW-1185">Reference proteome</keyword>
<dbReference type="OrthoDB" id="9804068at2"/>